<dbReference type="GO" id="GO:1904047">
    <property type="term" value="F:S-adenosyl-L-methionine binding"/>
    <property type="evidence" value="ECO:0007669"/>
    <property type="project" value="UniProtKB-UniRule"/>
</dbReference>
<evidence type="ECO:0000256" key="1">
    <source>
        <dbReference type="ARBA" id="ARBA00022679"/>
    </source>
</evidence>
<evidence type="ECO:0000256" key="4">
    <source>
        <dbReference type="PIRSR" id="PIRSR006325-1"/>
    </source>
</evidence>
<comment type="similarity">
    <text evidence="3">Belongs to the class I-like SAM-binding methyltransferase superfamily. Cx-SAM synthase family.</text>
</comment>
<reference evidence="7" key="1">
    <citation type="submission" date="2016-09" db="EMBL/GenBank/DDBJ databases">
        <title>Genome Sequence of Bathymodiolus thermophilus sulfur-oxidizing gill endosymbiont.</title>
        <authorList>
            <person name="Ponnudurai R."/>
            <person name="Kleiner M."/>
            <person name="Sayavedra L."/>
            <person name="Thuermer A."/>
            <person name="Felbeck H."/>
            <person name="Schlueter R."/>
            <person name="Schweder T."/>
            <person name="Markert S."/>
        </authorList>
    </citation>
    <scope>NUCLEOTIDE SEQUENCE [LARGE SCALE GENOMIC DNA]</scope>
    <source>
        <strain evidence="7">BAT/CrabSpa'14</strain>
    </source>
</reference>
<dbReference type="InterPro" id="IPR029063">
    <property type="entry name" value="SAM-dependent_MTases_sf"/>
</dbReference>
<dbReference type="GO" id="GO:0016743">
    <property type="term" value="F:carboxyl- or carbamoyltransferase activity"/>
    <property type="evidence" value="ECO:0007669"/>
    <property type="project" value="UniProtKB-UniRule"/>
</dbReference>
<comment type="subunit">
    <text evidence="3">Homodimer.</text>
</comment>
<evidence type="ECO:0000256" key="3">
    <source>
        <dbReference type="HAMAP-Rule" id="MF_01589"/>
    </source>
</evidence>
<evidence type="ECO:0000313" key="6">
    <source>
        <dbReference type="EMBL" id="OIR25443.1"/>
    </source>
</evidence>
<dbReference type="NCBIfam" id="TIGR00740">
    <property type="entry name" value="carboxy-S-adenosyl-L-methionine synthase CmoA"/>
    <property type="match status" value="1"/>
</dbReference>
<gene>
    <name evidence="3" type="primary">cmoA</name>
    <name evidence="6" type="ORF">BGC33_06610</name>
</gene>
<dbReference type="PANTHER" id="PTHR43861">
    <property type="entry name" value="TRANS-ACONITATE 2-METHYLTRANSFERASE-RELATED"/>
    <property type="match status" value="1"/>
</dbReference>
<comment type="caution">
    <text evidence="6">The sequence shown here is derived from an EMBL/GenBank/DDBJ whole genome shotgun (WGS) entry which is preliminary data.</text>
</comment>
<feature type="domain" description="Methyltransferase" evidence="5">
    <location>
        <begin position="59"/>
        <end position="153"/>
    </location>
</feature>
<dbReference type="EMBL" id="MIQH01000327">
    <property type="protein sequence ID" value="OIR25443.1"/>
    <property type="molecule type" value="Genomic_DNA"/>
</dbReference>
<feature type="binding site" evidence="3">
    <location>
        <position position="194"/>
    </location>
    <ligand>
        <name>S-adenosyl-L-methionine</name>
        <dbReference type="ChEBI" id="CHEBI:59789"/>
    </ligand>
</feature>
<evidence type="ECO:0000256" key="2">
    <source>
        <dbReference type="ARBA" id="ARBA00022691"/>
    </source>
</evidence>
<dbReference type="CDD" id="cd02440">
    <property type="entry name" value="AdoMet_MTases"/>
    <property type="match status" value="1"/>
</dbReference>
<accession>A0A1J5TX70</accession>
<protein>
    <recommendedName>
        <fullName evidence="3">Carboxy-S-adenosyl-L-methionine synthase</fullName>
        <shortName evidence="3">Cx-SAM synthase</shortName>
        <ecNumber evidence="3">2.1.3.-</ecNumber>
    </recommendedName>
</protein>
<dbReference type="PIRSF" id="PIRSF006325">
    <property type="entry name" value="MeTrfase_bac"/>
    <property type="match status" value="1"/>
</dbReference>
<feature type="binding site" evidence="3 4">
    <location>
        <begin position="86"/>
        <end position="87"/>
    </location>
    <ligand>
        <name>S-adenosyl-L-methionine</name>
        <dbReference type="ChEBI" id="CHEBI:59789"/>
    </ligand>
</feature>
<dbReference type="InterPro" id="IPR005271">
    <property type="entry name" value="CmoA"/>
</dbReference>
<keyword evidence="2 3" id="KW-0949">S-adenosyl-L-methionine</keyword>
<evidence type="ECO:0000313" key="7">
    <source>
        <dbReference type="Proteomes" id="UP000182798"/>
    </source>
</evidence>
<dbReference type="Proteomes" id="UP000182798">
    <property type="component" value="Unassembled WGS sequence"/>
</dbReference>
<evidence type="ECO:0000259" key="5">
    <source>
        <dbReference type="Pfam" id="PF13649"/>
    </source>
</evidence>
<dbReference type="Gene3D" id="3.40.50.150">
    <property type="entry name" value="Vaccinia Virus protein VP39"/>
    <property type="match status" value="1"/>
</dbReference>
<feature type="binding site" evidence="3 4">
    <location>
        <position position="127"/>
    </location>
    <ligand>
        <name>S-adenosyl-L-methionine</name>
        <dbReference type="ChEBI" id="CHEBI:59789"/>
    </ligand>
</feature>
<dbReference type="OrthoDB" id="9779941at2"/>
<dbReference type="EC" id="2.1.3.-" evidence="3"/>
<proteinExistence type="inferred from homology"/>
<name>A0A1J5TX70_9GAMM</name>
<comment type="function">
    <text evidence="3">Catalyzes the conversion of S-adenosyl-L-methionine (SAM) to carboxy-S-adenosyl-L-methionine (Cx-SAM).</text>
</comment>
<dbReference type="GO" id="GO:0002098">
    <property type="term" value="P:tRNA wobble uridine modification"/>
    <property type="evidence" value="ECO:0007669"/>
    <property type="project" value="InterPro"/>
</dbReference>
<dbReference type="Pfam" id="PF13649">
    <property type="entry name" value="Methyltransf_25"/>
    <property type="match status" value="1"/>
</dbReference>
<dbReference type="HAMAP" id="MF_01589">
    <property type="entry name" value="Cx_SAM_synthase"/>
    <property type="match status" value="1"/>
</dbReference>
<dbReference type="SUPFAM" id="SSF53335">
    <property type="entry name" value="S-adenosyl-L-methionine-dependent methyltransferases"/>
    <property type="match status" value="1"/>
</dbReference>
<dbReference type="RefSeq" id="WP_071563504.1">
    <property type="nucleotide sequence ID" value="NZ_FQNS01000118.1"/>
</dbReference>
<feature type="binding site" evidence="3 4">
    <location>
        <position position="36"/>
    </location>
    <ligand>
        <name>S-adenosyl-L-methionine</name>
        <dbReference type="ChEBI" id="CHEBI:59789"/>
    </ligand>
</feature>
<dbReference type="PANTHER" id="PTHR43861:SF2">
    <property type="entry name" value="CARBOXY-S-ADENOSYL-L-METHIONINE SYNTHASE"/>
    <property type="match status" value="1"/>
</dbReference>
<sequence length="237" mass="26840">MRDDIFLKKNDLVDFTFDASVANVFDDMVRRSVPGYQSMIEMIGLMVKTYGQNNTNYYDLGASTGATAIALGINNPHKNNHIIAVDNSIEMTKKCVKNMTHKIENFEVICADIEDIAIQNASMVVLNLTLQFIKPEQRQSLINTIYQGLNKGGVLILSDKIHFNDVQKQTETTKLHLDFKRANGYSELEIAAKRQSIENVLITDNEQTHFERFKTAGFSQSFCHFQCLNFAAFLAIK</sequence>
<feature type="binding site" evidence="3 4">
    <location>
        <begin position="112"/>
        <end position="113"/>
    </location>
    <ligand>
        <name>S-adenosyl-L-methionine</name>
        <dbReference type="ChEBI" id="CHEBI:59789"/>
    </ligand>
</feature>
<feature type="binding site" evidence="3 4">
    <location>
        <begin position="61"/>
        <end position="63"/>
    </location>
    <ligand>
        <name>S-adenosyl-L-methionine</name>
        <dbReference type="ChEBI" id="CHEBI:59789"/>
    </ligand>
</feature>
<comment type="catalytic activity">
    <reaction evidence="3">
        <text>prephenate + S-adenosyl-L-methionine = carboxy-S-adenosyl-L-methionine + 3-phenylpyruvate + H2O</text>
        <dbReference type="Rhea" id="RHEA:51692"/>
        <dbReference type="ChEBI" id="CHEBI:15377"/>
        <dbReference type="ChEBI" id="CHEBI:18005"/>
        <dbReference type="ChEBI" id="CHEBI:29934"/>
        <dbReference type="ChEBI" id="CHEBI:59789"/>
        <dbReference type="ChEBI" id="CHEBI:134278"/>
    </reaction>
</comment>
<organism evidence="6 7">
    <name type="scientific">Bathymodiolus thermophilus thioautotrophic gill symbiont</name>
    <dbReference type="NCBI Taxonomy" id="2360"/>
    <lineage>
        <taxon>Bacteria</taxon>
        <taxon>Pseudomonadati</taxon>
        <taxon>Pseudomonadota</taxon>
        <taxon>Gammaproteobacteria</taxon>
        <taxon>sulfur-oxidizing symbionts</taxon>
    </lineage>
</organism>
<keyword evidence="1 3" id="KW-0808">Transferase</keyword>
<dbReference type="AlphaFoldDB" id="A0A1J5TX70"/>
<dbReference type="InterPro" id="IPR041698">
    <property type="entry name" value="Methyltransf_25"/>
</dbReference>